<keyword evidence="9 15" id="KW-1133">Transmembrane helix</keyword>
<name>A0A9P4NKL8_9PEZI</name>
<dbReference type="GO" id="GO:0046933">
    <property type="term" value="F:proton-transporting ATP synthase activity, rotational mechanism"/>
    <property type="evidence" value="ECO:0007669"/>
    <property type="project" value="TreeGrafter"/>
</dbReference>
<evidence type="ECO:0000256" key="3">
    <source>
        <dbReference type="ARBA" id="ARBA00011291"/>
    </source>
</evidence>
<dbReference type="Pfam" id="PF05933">
    <property type="entry name" value="Fun_ATP-synt_8"/>
    <property type="match status" value="1"/>
</dbReference>
<dbReference type="OrthoDB" id="3916939at2759"/>
<evidence type="ECO:0000256" key="5">
    <source>
        <dbReference type="ARBA" id="ARBA00022448"/>
    </source>
</evidence>
<evidence type="ECO:0000256" key="2">
    <source>
        <dbReference type="ARBA" id="ARBA00008892"/>
    </source>
</evidence>
<keyword evidence="11 15" id="KW-0496">Mitochondrion</keyword>
<evidence type="ECO:0000256" key="15">
    <source>
        <dbReference type="RuleBase" id="RU368038"/>
    </source>
</evidence>
<comment type="subunit">
    <text evidence="3 15">F-type ATPases have 2 components, CF(1) - the catalytic core - and CF(0) - the membrane proton channel.</text>
</comment>
<dbReference type="PANTHER" id="PTHR36101:SF1">
    <property type="entry name" value="ATP SYNTHASE PROTEIN 8"/>
    <property type="match status" value="1"/>
</dbReference>
<evidence type="ECO:0000256" key="1">
    <source>
        <dbReference type="ARBA" id="ARBA00004304"/>
    </source>
</evidence>
<proteinExistence type="inferred from homology"/>
<evidence type="ECO:0000256" key="10">
    <source>
        <dbReference type="ARBA" id="ARBA00023065"/>
    </source>
</evidence>
<gene>
    <name evidence="16" type="ORF">EJ08DRAFT_652163</name>
</gene>
<reference evidence="16" key="1">
    <citation type="journal article" date="2020" name="Stud. Mycol.">
        <title>101 Dothideomycetes genomes: a test case for predicting lifestyles and emergence of pathogens.</title>
        <authorList>
            <person name="Haridas S."/>
            <person name="Albert R."/>
            <person name="Binder M."/>
            <person name="Bloem J."/>
            <person name="Labutti K."/>
            <person name="Salamov A."/>
            <person name="Andreopoulos B."/>
            <person name="Baker S."/>
            <person name="Barry K."/>
            <person name="Bills G."/>
            <person name="Bluhm B."/>
            <person name="Cannon C."/>
            <person name="Castanera R."/>
            <person name="Culley D."/>
            <person name="Daum C."/>
            <person name="Ezra D."/>
            <person name="Gonzalez J."/>
            <person name="Henrissat B."/>
            <person name="Kuo A."/>
            <person name="Liang C."/>
            <person name="Lipzen A."/>
            <person name="Lutzoni F."/>
            <person name="Magnuson J."/>
            <person name="Mondo S."/>
            <person name="Nolan M."/>
            <person name="Ohm R."/>
            <person name="Pangilinan J."/>
            <person name="Park H.-J."/>
            <person name="Ramirez L."/>
            <person name="Alfaro M."/>
            <person name="Sun H."/>
            <person name="Tritt A."/>
            <person name="Yoshinaga Y."/>
            <person name="Zwiers L.-H."/>
            <person name="Turgeon B."/>
            <person name="Goodwin S."/>
            <person name="Spatafora J."/>
            <person name="Crous P."/>
            <person name="Grigoriev I."/>
        </authorList>
    </citation>
    <scope>NUCLEOTIDE SEQUENCE</scope>
    <source>
        <strain evidence="16">CBS 130266</strain>
    </source>
</reference>
<dbReference type="EMBL" id="MU007071">
    <property type="protein sequence ID" value="KAF2425241.1"/>
    <property type="molecule type" value="Genomic_DNA"/>
</dbReference>
<feature type="transmembrane region" description="Helical" evidence="15">
    <location>
        <begin position="81"/>
        <end position="103"/>
    </location>
</feature>
<dbReference type="InterPro" id="IPR009230">
    <property type="entry name" value="ATP_synth_su8_fun"/>
</dbReference>
<evidence type="ECO:0000256" key="4">
    <source>
        <dbReference type="ARBA" id="ARBA00019651"/>
    </source>
</evidence>
<evidence type="ECO:0000256" key="8">
    <source>
        <dbReference type="ARBA" id="ARBA00022781"/>
    </source>
</evidence>
<keyword evidence="13 15" id="KW-0066">ATP synthesis</keyword>
<dbReference type="Proteomes" id="UP000800235">
    <property type="component" value="Unassembled WGS sequence"/>
</dbReference>
<comment type="similarity">
    <text evidence="2 15">Belongs to the ATPase protein 8 family.</text>
</comment>
<evidence type="ECO:0000256" key="6">
    <source>
        <dbReference type="ARBA" id="ARBA00022547"/>
    </source>
</evidence>
<evidence type="ECO:0000256" key="9">
    <source>
        <dbReference type="ARBA" id="ARBA00022989"/>
    </source>
</evidence>
<evidence type="ECO:0000256" key="14">
    <source>
        <dbReference type="ARBA" id="ARBA00024864"/>
    </source>
</evidence>
<organism evidence="16 17">
    <name type="scientific">Tothia fuscella</name>
    <dbReference type="NCBI Taxonomy" id="1048955"/>
    <lineage>
        <taxon>Eukaryota</taxon>
        <taxon>Fungi</taxon>
        <taxon>Dikarya</taxon>
        <taxon>Ascomycota</taxon>
        <taxon>Pezizomycotina</taxon>
        <taxon>Dothideomycetes</taxon>
        <taxon>Pleosporomycetidae</taxon>
        <taxon>Venturiales</taxon>
        <taxon>Cylindrosympodiaceae</taxon>
        <taxon>Tothia</taxon>
    </lineage>
</organism>
<keyword evidence="10 15" id="KW-0406">Ion transport</keyword>
<comment type="caution">
    <text evidence="16">The sequence shown here is derived from an EMBL/GenBank/DDBJ whole genome shotgun (WGS) entry which is preliminary data.</text>
</comment>
<dbReference type="GO" id="GO:0005743">
    <property type="term" value="C:mitochondrial inner membrane"/>
    <property type="evidence" value="ECO:0007669"/>
    <property type="project" value="UniProtKB-SubCell"/>
</dbReference>
<keyword evidence="8 15" id="KW-0375">Hydrogen ion transport</keyword>
<sequence length="124" mass="13883">MSTPRILRPFARAVQRPIIRPTNFAAFSTKSTKAIAPFTPSINAPLRAKTSPNASPKTQSVLDQSPMTKLTVLKSAMPQLIPFYFVNETVVAFVLLPTLIYVFSKYLLPQRVRVMCARLFISKL</sequence>
<keyword evidence="17" id="KW-1185">Reference proteome</keyword>
<evidence type="ECO:0000313" key="17">
    <source>
        <dbReference type="Proteomes" id="UP000800235"/>
    </source>
</evidence>
<comment type="function">
    <text evidence="14 15">Mitochondrial membrane ATP synthase (F(1)F(0) ATP synthase or Complex V) produces ATP from ADP in the presence of a proton gradient across the membrane which is generated by electron transport complexes of the respiratory chain. F-type ATPases consist of two structural domains, F(1) - containing the extramembraneous catalytic core and F(0) - containing the membrane proton channel, linked together by a central stalk and a peripheral stalk. During catalysis, ATP synthesis in the catalytic domain of F(1) is coupled via a rotary mechanism of the central stalk subunits to proton translocation. Part of the complex F(0) domain. Minor subunit located with subunit a in the membrane.</text>
</comment>
<dbReference type="AlphaFoldDB" id="A0A9P4NKL8"/>
<keyword evidence="5 15" id="KW-0813">Transport</keyword>
<dbReference type="PANTHER" id="PTHR36101">
    <property type="entry name" value="ATP SYNTHASE PROTEIN 8"/>
    <property type="match status" value="1"/>
</dbReference>
<evidence type="ECO:0000256" key="11">
    <source>
        <dbReference type="ARBA" id="ARBA00023128"/>
    </source>
</evidence>
<keyword evidence="7 15" id="KW-0812">Transmembrane</keyword>
<evidence type="ECO:0000256" key="12">
    <source>
        <dbReference type="ARBA" id="ARBA00023136"/>
    </source>
</evidence>
<protein>
    <recommendedName>
        <fullName evidence="4 15">ATP synthase protein 8</fullName>
    </recommendedName>
</protein>
<keyword evidence="6 15" id="KW-0138">CF(0)</keyword>
<keyword evidence="12 15" id="KW-0472">Membrane</keyword>
<evidence type="ECO:0000256" key="7">
    <source>
        <dbReference type="ARBA" id="ARBA00022692"/>
    </source>
</evidence>
<accession>A0A9P4NKL8</accession>
<evidence type="ECO:0000313" key="16">
    <source>
        <dbReference type="EMBL" id="KAF2425241.1"/>
    </source>
</evidence>
<evidence type="ECO:0000256" key="13">
    <source>
        <dbReference type="ARBA" id="ARBA00023310"/>
    </source>
</evidence>
<comment type="subcellular location">
    <subcellularLocation>
        <location evidence="15">Mitochondrion inner membrane</location>
        <topology evidence="15">Single-pass membrane protein</topology>
    </subcellularLocation>
    <subcellularLocation>
        <location evidence="1">Mitochondrion membrane</location>
        <topology evidence="1">Single-pass membrane protein</topology>
    </subcellularLocation>
</comment>
<dbReference type="GO" id="GO:0045259">
    <property type="term" value="C:proton-transporting ATP synthase complex"/>
    <property type="evidence" value="ECO:0007669"/>
    <property type="project" value="UniProtKB-KW"/>
</dbReference>